<evidence type="ECO:0000313" key="2">
    <source>
        <dbReference type="Proteomes" id="UP001595891"/>
    </source>
</evidence>
<evidence type="ECO:0000313" key="1">
    <source>
        <dbReference type="EMBL" id="MFC4585443.1"/>
    </source>
</evidence>
<name>A0ABV9E830_9ACTN</name>
<accession>A0ABV9E830</accession>
<keyword evidence="2" id="KW-1185">Reference proteome</keyword>
<reference evidence="2" key="1">
    <citation type="journal article" date="2019" name="Int. J. Syst. Evol. Microbiol.">
        <title>The Global Catalogue of Microorganisms (GCM) 10K type strain sequencing project: providing services to taxonomists for standard genome sequencing and annotation.</title>
        <authorList>
            <consortium name="The Broad Institute Genomics Platform"/>
            <consortium name="The Broad Institute Genome Sequencing Center for Infectious Disease"/>
            <person name="Wu L."/>
            <person name="Ma J."/>
        </authorList>
    </citation>
    <scope>NUCLEOTIDE SEQUENCE [LARGE SCALE GENOMIC DNA]</scope>
    <source>
        <strain evidence="2">CCUG 49560</strain>
    </source>
</reference>
<protein>
    <submittedName>
        <fullName evidence="1">Uncharacterized protein</fullName>
    </submittedName>
</protein>
<dbReference type="Proteomes" id="UP001595891">
    <property type="component" value="Unassembled WGS sequence"/>
</dbReference>
<sequence length="106" mass="11711">MLRQAPGQDQWFGRDDLWVSLPVAQYEITPDGRGYGLKIGWWRLAEGRLKLSATRIGERGTAVTEVPSGYAPTGLQPTGVTFPKPGCWRVTGTLNDTKVGFVLRVH</sequence>
<dbReference type="EMBL" id="JBHSFN010000002">
    <property type="protein sequence ID" value="MFC4585443.1"/>
    <property type="molecule type" value="Genomic_DNA"/>
</dbReference>
<organism evidence="1 2">
    <name type="scientific">Sphaerisporangium corydalis</name>
    <dbReference type="NCBI Taxonomy" id="1441875"/>
    <lineage>
        <taxon>Bacteria</taxon>
        <taxon>Bacillati</taxon>
        <taxon>Actinomycetota</taxon>
        <taxon>Actinomycetes</taxon>
        <taxon>Streptosporangiales</taxon>
        <taxon>Streptosporangiaceae</taxon>
        <taxon>Sphaerisporangium</taxon>
    </lineage>
</organism>
<comment type="caution">
    <text evidence="1">The sequence shown here is derived from an EMBL/GenBank/DDBJ whole genome shotgun (WGS) entry which is preliminary data.</text>
</comment>
<proteinExistence type="predicted"/>
<gene>
    <name evidence="1" type="ORF">ACFO8L_05145</name>
</gene>
<dbReference type="RefSeq" id="WP_262843030.1">
    <property type="nucleotide sequence ID" value="NZ_JANZYP010000015.1"/>
</dbReference>